<sequence>MSNGQQSTNSIVYTNQDTHSETGQATGPSNGRSSAPPAAISGPDGARNDVGVPVESRALRKRATSRHTIC</sequence>
<dbReference type="RefSeq" id="XP_003852866.1">
    <property type="nucleotide sequence ID" value="XM_003852818.1"/>
</dbReference>
<evidence type="ECO:0000313" key="3">
    <source>
        <dbReference type="Proteomes" id="UP000008062"/>
    </source>
</evidence>
<gene>
    <name evidence="2" type="ORF">MYCGRDRAFT_104054</name>
</gene>
<dbReference type="AlphaFoldDB" id="F9X8U5"/>
<organism evidence="2 3">
    <name type="scientific">Zymoseptoria tritici (strain CBS 115943 / IPO323)</name>
    <name type="common">Speckled leaf blotch fungus</name>
    <name type="synonym">Septoria tritici</name>
    <dbReference type="NCBI Taxonomy" id="336722"/>
    <lineage>
        <taxon>Eukaryota</taxon>
        <taxon>Fungi</taxon>
        <taxon>Dikarya</taxon>
        <taxon>Ascomycota</taxon>
        <taxon>Pezizomycotina</taxon>
        <taxon>Dothideomycetes</taxon>
        <taxon>Dothideomycetidae</taxon>
        <taxon>Mycosphaerellales</taxon>
        <taxon>Mycosphaerellaceae</taxon>
        <taxon>Zymoseptoria</taxon>
    </lineage>
</organism>
<dbReference type="KEGG" id="ztr:MYCGRDRAFT_104054"/>
<feature type="compositionally biased region" description="Basic residues" evidence="1">
    <location>
        <begin position="59"/>
        <end position="70"/>
    </location>
</feature>
<dbReference type="EMBL" id="CM001199">
    <property type="protein sequence ID" value="EGP87842.1"/>
    <property type="molecule type" value="Genomic_DNA"/>
</dbReference>
<evidence type="ECO:0000313" key="2">
    <source>
        <dbReference type="EMBL" id="EGP87842.1"/>
    </source>
</evidence>
<dbReference type="GeneID" id="13400665"/>
<dbReference type="HOGENOM" id="CLU_2759752_0_0_1"/>
<dbReference type="InParanoid" id="F9X8U5"/>
<feature type="compositionally biased region" description="Polar residues" evidence="1">
    <location>
        <begin position="1"/>
        <end position="33"/>
    </location>
</feature>
<proteinExistence type="predicted"/>
<protein>
    <submittedName>
        <fullName evidence="2">Uncharacterized protein</fullName>
    </submittedName>
</protein>
<feature type="region of interest" description="Disordered" evidence="1">
    <location>
        <begin position="1"/>
        <end position="70"/>
    </location>
</feature>
<evidence type="ECO:0000256" key="1">
    <source>
        <dbReference type="SAM" id="MobiDB-lite"/>
    </source>
</evidence>
<reference evidence="2 3" key="1">
    <citation type="journal article" date="2011" name="PLoS Genet.">
        <title>Finished genome of the fungal wheat pathogen Mycosphaerella graminicola reveals dispensome structure, chromosome plasticity, and stealth pathogenesis.</title>
        <authorList>
            <person name="Goodwin S.B."/>
            <person name="Ben M'barek S."/>
            <person name="Dhillon B."/>
            <person name="Wittenberg A.H.J."/>
            <person name="Crane C.F."/>
            <person name="Hane J.K."/>
            <person name="Foster A.J."/>
            <person name="Van der Lee T.A.J."/>
            <person name="Grimwood J."/>
            <person name="Aerts A."/>
            <person name="Antoniw J."/>
            <person name="Bailey A."/>
            <person name="Bluhm B."/>
            <person name="Bowler J."/>
            <person name="Bristow J."/>
            <person name="van der Burgt A."/>
            <person name="Canto-Canche B."/>
            <person name="Churchill A.C.L."/>
            <person name="Conde-Ferraez L."/>
            <person name="Cools H.J."/>
            <person name="Coutinho P.M."/>
            <person name="Csukai M."/>
            <person name="Dehal P."/>
            <person name="De Wit P."/>
            <person name="Donzelli B."/>
            <person name="van de Geest H.C."/>
            <person name="van Ham R.C.H.J."/>
            <person name="Hammond-Kosack K.E."/>
            <person name="Henrissat B."/>
            <person name="Kilian A."/>
            <person name="Kobayashi A.K."/>
            <person name="Koopmann E."/>
            <person name="Kourmpetis Y."/>
            <person name="Kuzniar A."/>
            <person name="Lindquist E."/>
            <person name="Lombard V."/>
            <person name="Maliepaard C."/>
            <person name="Martins N."/>
            <person name="Mehrabi R."/>
            <person name="Nap J.P.H."/>
            <person name="Ponomarenko A."/>
            <person name="Rudd J.J."/>
            <person name="Salamov A."/>
            <person name="Schmutz J."/>
            <person name="Schouten H.J."/>
            <person name="Shapiro H."/>
            <person name="Stergiopoulos I."/>
            <person name="Torriani S.F.F."/>
            <person name="Tu H."/>
            <person name="de Vries R.P."/>
            <person name="Waalwijk C."/>
            <person name="Ware S.B."/>
            <person name="Wiebenga A."/>
            <person name="Zwiers L.-H."/>
            <person name="Oliver R.P."/>
            <person name="Grigoriev I.V."/>
            <person name="Kema G.H.J."/>
        </authorList>
    </citation>
    <scope>NUCLEOTIDE SEQUENCE [LARGE SCALE GENOMIC DNA]</scope>
    <source>
        <strain evidence="3">CBS 115943 / IPO323</strain>
    </source>
</reference>
<dbReference type="Proteomes" id="UP000008062">
    <property type="component" value="Chromosome 4"/>
</dbReference>
<accession>F9X8U5</accession>
<name>F9X8U5_ZYMTI</name>
<keyword evidence="3" id="KW-1185">Reference proteome</keyword>